<evidence type="ECO:0000256" key="5">
    <source>
        <dbReference type="SAM" id="Phobius"/>
    </source>
</evidence>
<dbReference type="InterPro" id="IPR013325">
    <property type="entry name" value="RNA_pol_sigma_r2"/>
</dbReference>
<keyword evidence="5" id="KW-0812">Transmembrane</keyword>
<comment type="caution">
    <text evidence="8">The sequence shown here is derived from an EMBL/GenBank/DDBJ whole genome shotgun (WGS) entry which is preliminary data.</text>
</comment>
<dbReference type="InterPro" id="IPR014327">
    <property type="entry name" value="RNA_pol_sigma70_bacteroid"/>
</dbReference>
<evidence type="ECO:0000256" key="1">
    <source>
        <dbReference type="ARBA" id="ARBA00010641"/>
    </source>
</evidence>
<gene>
    <name evidence="8" type="ORF">DWX70_16525</name>
</gene>
<name>A0A395VU50_BACOV</name>
<accession>A0A395VU50</accession>
<evidence type="ECO:0000313" key="8">
    <source>
        <dbReference type="EMBL" id="RGS82259.1"/>
    </source>
</evidence>
<dbReference type="SUPFAM" id="SSF88659">
    <property type="entry name" value="Sigma3 and sigma4 domains of RNA polymerase sigma factors"/>
    <property type="match status" value="1"/>
</dbReference>
<dbReference type="Gene3D" id="1.10.10.10">
    <property type="entry name" value="Winged helix-like DNA-binding domain superfamily/Winged helix DNA-binding domain"/>
    <property type="match status" value="1"/>
</dbReference>
<protein>
    <submittedName>
        <fullName evidence="8">RNA polymerase sigma-70 factor</fullName>
    </submittedName>
</protein>
<feature type="domain" description="RNA polymerase sigma-70 region 2" evidence="6">
    <location>
        <begin position="18"/>
        <end position="83"/>
    </location>
</feature>
<feature type="transmembrane region" description="Helical" evidence="5">
    <location>
        <begin position="174"/>
        <end position="194"/>
    </location>
</feature>
<dbReference type="AlphaFoldDB" id="A0A395VU50"/>
<dbReference type="GO" id="GO:0016987">
    <property type="term" value="F:sigma factor activity"/>
    <property type="evidence" value="ECO:0007669"/>
    <property type="project" value="UniProtKB-KW"/>
</dbReference>
<dbReference type="Pfam" id="PF08281">
    <property type="entry name" value="Sigma70_r4_2"/>
    <property type="match status" value="1"/>
</dbReference>
<keyword evidence="5" id="KW-0472">Membrane</keyword>
<keyword evidence="4" id="KW-0804">Transcription</keyword>
<keyword evidence="2" id="KW-0805">Transcription regulation</keyword>
<evidence type="ECO:0000259" key="7">
    <source>
        <dbReference type="Pfam" id="PF08281"/>
    </source>
</evidence>
<evidence type="ECO:0000313" key="9">
    <source>
        <dbReference type="Proteomes" id="UP000266492"/>
    </source>
</evidence>
<dbReference type="InterPro" id="IPR013249">
    <property type="entry name" value="RNA_pol_sigma70_r4_t2"/>
</dbReference>
<dbReference type="InterPro" id="IPR014284">
    <property type="entry name" value="RNA_pol_sigma-70_dom"/>
</dbReference>
<keyword evidence="3" id="KW-0731">Sigma factor</keyword>
<organism evidence="8 9">
    <name type="scientific">Bacteroides ovatus</name>
    <dbReference type="NCBI Taxonomy" id="28116"/>
    <lineage>
        <taxon>Bacteria</taxon>
        <taxon>Pseudomonadati</taxon>
        <taxon>Bacteroidota</taxon>
        <taxon>Bacteroidia</taxon>
        <taxon>Bacteroidales</taxon>
        <taxon>Bacteroidaceae</taxon>
        <taxon>Bacteroides</taxon>
    </lineage>
</organism>
<dbReference type="SUPFAM" id="SSF88946">
    <property type="entry name" value="Sigma2 domain of RNA polymerase sigma factors"/>
    <property type="match status" value="1"/>
</dbReference>
<feature type="domain" description="RNA polymerase sigma factor 70 region 4 type 2" evidence="7">
    <location>
        <begin position="118"/>
        <end position="166"/>
    </location>
</feature>
<dbReference type="PANTHER" id="PTHR43133">
    <property type="entry name" value="RNA POLYMERASE ECF-TYPE SIGMA FACTO"/>
    <property type="match status" value="1"/>
</dbReference>
<dbReference type="Pfam" id="PF04542">
    <property type="entry name" value="Sigma70_r2"/>
    <property type="match status" value="1"/>
</dbReference>
<comment type="similarity">
    <text evidence="1">Belongs to the sigma-70 factor family. ECF subfamily.</text>
</comment>
<dbReference type="InterPro" id="IPR036388">
    <property type="entry name" value="WH-like_DNA-bd_sf"/>
</dbReference>
<evidence type="ECO:0000259" key="6">
    <source>
        <dbReference type="Pfam" id="PF04542"/>
    </source>
</evidence>
<dbReference type="Proteomes" id="UP000266492">
    <property type="component" value="Unassembled WGS sequence"/>
</dbReference>
<proteinExistence type="inferred from homology"/>
<keyword evidence="5" id="KW-1133">Transmembrane helix</keyword>
<dbReference type="RefSeq" id="WP_118418939.1">
    <property type="nucleotide sequence ID" value="NZ_JAQDLI010000018.1"/>
</dbReference>
<dbReference type="NCBIfam" id="TIGR02985">
    <property type="entry name" value="Sig70_bacteroi1"/>
    <property type="match status" value="1"/>
</dbReference>
<dbReference type="InterPro" id="IPR013324">
    <property type="entry name" value="RNA_pol_sigma_r3/r4-like"/>
</dbReference>
<evidence type="ECO:0000256" key="3">
    <source>
        <dbReference type="ARBA" id="ARBA00023082"/>
    </source>
</evidence>
<dbReference type="PANTHER" id="PTHR43133:SF46">
    <property type="entry name" value="RNA POLYMERASE SIGMA-70 FACTOR ECF SUBFAMILY"/>
    <property type="match status" value="1"/>
</dbReference>
<dbReference type="Gene3D" id="1.10.1740.10">
    <property type="match status" value="1"/>
</dbReference>
<dbReference type="EMBL" id="QRVZ01000013">
    <property type="protein sequence ID" value="RGS82259.1"/>
    <property type="molecule type" value="Genomic_DNA"/>
</dbReference>
<evidence type="ECO:0000256" key="2">
    <source>
        <dbReference type="ARBA" id="ARBA00023015"/>
    </source>
</evidence>
<reference evidence="8 9" key="1">
    <citation type="submission" date="2018-08" db="EMBL/GenBank/DDBJ databases">
        <title>A genome reference for cultivated species of the human gut microbiota.</title>
        <authorList>
            <person name="Zou Y."/>
            <person name="Xue W."/>
            <person name="Luo G."/>
        </authorList>
    </citation>
    <scope>NUCLEOTIDE SEQUENCE [LARGE SCALE GENOMIC DNA]</scope>
    <source>
        <strain evidence="8 9">AF20-9LB</strain>
    </source>
</reference>
<evidence type="ECO:0000256" key="4">
    <source>
        <dbReference type="ARBA" id="ARBA00023163"/>
    </source>
</evidence>
<dbReference type="NCBIfam" id="TIGR02937">
    <property type="entry name" value="sigma70-ECF"/>
    <property type="match status" value="1"/>
</dbReference>
<dbReference type="InterPro" id="IPR007627">
    <property type="entry name" value="RNA_pol_sigma70_r2"/>
</dbReference>
<dbReference type="InterPro" id="IPR039425">
    <property type="entry name" value="RNA_pol_sigma-70-like"/>
</dbReference>
<dbReference type="GO" id="GO:0006352">
    <property type="term" value="P:DNA-templated transcription initiation"/>
    <property type="evidence" value="ECO:0007669"/>
    <property type="project" value="InterPro"/>
</dbReference>
<sequence length="195" mass="23386">MSQNQDPIHLARQFEIIFTTHYSAVKYFAINLLKSEEDAEDIIQDVFAKLWTQPEVWLENKDIGQYIYDMTKNTTFNFIKRKRLEQSYQEQLSQKYLIEDLLKSEDTLDPIYYKEALLIIRLILDRLPERRRKVFEMSRINNMSNMEIAQALNISVRTVEHQIYLTLLEIKKNYFYCIFLVFLLSNPPFSIVLIV</sequence>
<dbReference type="GO" id="GO:0003677">
    <property type="term" value="F:DNA binding"/>
    <property type="evidence" value="ECO:0007669"/>
    <property type="project" value="InterPro"/>
</dbReference>